<feature type="active site" evidence="6">
    <location>
        <position position="399"/>
    </location>
</feature>
<dbReference type="InterPro" id="IPR050723">
    <property type="entry name" value="CFA/CMAS"/>
</dbReference>
<accession>A0A419QZC6</accession>
<dbReference type="InterPro" id="IPR003333">
    <property type="entry name" value="CMAS"/>
</dbReference>
<evidence type="ECO:0000256" key="5">
    <source>
        <dbReference type="ARBA" id="ARBA00023098"/>
    </source>
</evidence>
<evidence type="ECO:0000313" key="7">
    <source>
        <dbReference type="EMBL" id="RJX66298.1"/>
    </source>
</evidence>
<dbReference type="PANTHER" id="PTHR43667:SF2">
    <property type="entry name" value="FATTY ACID C-METHYL TRANSFERASE"/>
    <property type="match status" value="1"/>
</dbReference>
<comment type="caution">
    <text evidence="7">The sequence shown here is derived from an EMBL/GenBank/DDBJ whole genome shotgun (WGS) entry which is preliminary data.</text>
</comment>
<comment type="similarity">
    <text evidence="1">Belongs to the CFA/CMAS family.</text>
</comment>
<name>A0A419QZC6_9SPHN</name>
<keyword evidence="8" id="KW-1185">Reference proteome</keyword>
<dbReference type="EMBL" id="RAHJ01000020">
    <property type="protein sequence ID" value="RJX66298.1"/>
    <property type="molecule type" value="Genomic_DNA"/>
</dbReference>
<evidence type="ECO:0000256" key="4">
    <source>
        <dbReference type="ARBA" id="ARBA00022691"/>
    </source>
</evidence>
<dbReference type="AlphaFoldDB" id="A0A419QZC6"/>
<dbReference type="Proteomes" id="UP000284322">
    <property type="component" value="Unassembled WGS sequence"/>
</dbReference>
<dbReference type="PIRSF" id="PIRSF003085">
    <property type="entry name" value="CMAS"/>
    <property type="match status" value="1"/>
</dbReference>
<dbReference type="GO" id="GO:0008610">
    <property type="term" value="P:lipid biosynthetic process"/>
    <property type="evidence" value="ECO:0007669"/>
    <property type="project" value="InterPro"/>
</dbReference>
<dbReference type="CDD" id="cd02440">
    <property type="entry name" value="AdoMet_MTases"/>
    <property type="match status" value="1"/>
</dbReference>
<evidence type="ECO:0000256" key="1">
    <source>
        <dbReference type="ARBA" id="ARBA00010815"/>
    </source>
</evidence>
<evidence type="ECO:0000256" key="6">
    <source>
        <dbReference type="PIRSR" id="PIRSR003085-1"/>
    </source>
</evidence>
<dbReference type="Gene3D" id="3.40.50.150">
    <property type="entry name" value="Vaccinia Virus protein VP39"/>
    <property type="match status" value="1"/>
</dbReference>
<dbReference type="SUPFAM" id="SSF53335">
    <property type="entry name" value="S-adenosyl-L-methionine-dependent methyltransferases"/>
    <property type="match status" value="1"/>
</dbReference>
<evidence type="ECO:0000313" key="8">
    <source>
        <dbReference type="Proteomes" id="UP000284322"/>
    </source>
</evidence>
<evidence type="ECO:0000256" key="3">
    <source>
        <dbReference type="ARBA" id="ARBA00022679"/>
    </source>
</evidence>
<sequence length="419" mass="46380">MRAEGLRGKDLLDAGARFERSPGLFARMLAPGLHKVLDRIDAGLERGAIHGTLPDGTRRTLGGRAPGFTAEVHLKDWRALLRLATNGSIGLFQAWEAGEWDSPDPVPLFALFMANGDSLGNTGRSRGPFRLAARFAHWLNRNTPAGSVRNIHAHYDLGNDFYAQWLGETMSYSSALFADKGMTLDQAQRAKIAAVAQRLDLPTGADVLEIGCGWGSLSQHIAAEYGARVTGISLSDEQLGWCRAASPPARGSVEFRKQDYRDVQGLYDAIASVEMVEALGREYWPTFMDCIASNLKPGGRAGIQYISMKDSLFDAYARSADFIQAYIFPGGLLIRTSDFRALAAERGLRWVDQTDFGQDYAETLRLWRERFDRAAEAGKLPAGFDARFVRLWRYYLQYCEGGFRGGGIDVHQVTLVKER</sequence>
<evidence type="ECO:0000256" key="2">
    <source>
        <dbReference type="ARBA" id="ARBA00022603"/>
    </source>
</evidence>
<dbReference type="OrthoDB" id="9782855at2"/>
<dbReference type="GO" id="GO:0008168">
    <property type="term" value="F:methyltransferase activity"/>
    <property type="evidence" value="ECO:0007669"/>
    <property type="project" value="UniProtKB-KW"/>
</dbReference>
<organism evidence="7 8">
    <name type="scientific">Tsuneonella suprasediminis</name>
    <dbReference type="NCBI Taxonomy" id="2306996"/>
    <lineage>
        <taxon>Bacteria</taxon>
        <taxon>Pseudomonadati</taxon>
        <taxon>Pseudomonadota</taxon>
        <taxon>Alphaproteobacteria</taxon>
        <taxon>Sphingomonadales</taxon>
        <taxon>Erythrobacteraceae</taxon>
        <taxon>Tsuneonella</taxon>
    </lineage>
</organism>
<proteinExistence type="inferred from homology"/>
<keyword evidence="5" id="KW-0443">Lipid metabolism</keyword>
<reference evidence="7 8" key="1">
    <citation type="submission" date="2018-09" db="EMBL/GenBank/DDBJ databases">
        <title>Altererythrobacter sp.Ery1 and Ery12, the genome sequencing of novel strains in genus Alterythrobacter.</title>
        <authorList>
            <person name="Cheng H."/>
            <person name="Wu Y.-H."/>
            <person name="Fang C."/>
            <person name="Xu X.-W."/>
        </authorList>
    </citation>
    <scope>NUCLEOTIDE SEQUENCE [LARGE SCALE GENOMIC DNA]</scope>
    <source>
        <strain evidence="7 8">Ery12</strain>
    </source>
</reference>
<keyword evidence="3 7" id="KW-0808">Transferase</keyword>
<gene>
    <name evidence="7" type="ORF">D6858_12295</name>
</gene>
<keyword evidence="4" id="KW-0949">S-adenosyl-L-methionine</keyword>
<dbReference type="GO" id="GO:0032259">
    <property type="term" value="P:methylation"/>
    <property type="evidence" value="ECO:0007669"/>
    <property type="project" value="UniProtKB-KW"/>
</dbReference>
<protein>
    <submittedName>
        <fullName evidence="7">Class I SAM-dependent methyltransferase</fullName>
    </submittedName>
</protein>
<dbReference type="PANTHER" id="PTHR43667">
    <property type="entry name" value="CYCLOPROPANE-FATTY-ACYL-PHOSPHOLIPID SYNTHASE"/>
    <property type="match status" value="1"/>
</dbReference>
<keyword evidence="2 7" id="KW-0489">Methyltransferase</keyword>
<dbReference type="RefSeq" id="WP_120110935.1">
    <property type="nucleotide sequence ID" value="NZ_RAHJ01000020.1"/>
</dbReference>
<dbReference type="Pfam" id="PF02353">
    <property type="entry name" value="CMAS"/>
    <property type="match status" value="1"/>
</dbReference>
<dbReference type="InterPro" id="IPR029063">
    <property type="entry name" value="SAM-dependent_MTases_sf"/>
</dbReference>